<reference evidence="7" key="1">
    <citation type="submission" date="2022-03" db="EMBL/GenBank/DDBJ databases">
        <title>Brevibacterium spongiae sp. nov., isolated from marine sponge.</title>
        <authorList>
            <person name="Li Z."/>
            <person name="Zhang M."/>
        </authorList>
    </citation>
    <scope>NUCLEOTIDE SEQUENCE</scope>
    <source>
        <strain evidence="7">WHS-Z9</strain>
    </source>
</reference>
<evidence type="ECO:0000256" key="2">
    <source>
        <dbReference type="ARBA" id="ARBA00022741"/>
    </source>
</evidence>
<dbReference type="InterPro" id="IPR050141">
    <property type="entry name" value="GCL_type2/YbdK_subfam"/>
</dbReference>
<dbReference type="InterPro" id="IPR014746">
    <property type="entry name" value="Gln_synth/guanido_kin_cat_dom"/>
</dbReference>
<comment type="catalytic activity">
    <reaction evidence="4 5">
        <text>L-cysteine + L-glutamate + ATP = gamma-L-glutamyl-L-cysteine + ADP + phosphate + H(+)</text>
        <dbReference type="Rhea" id="RHEA:13285"/>
        <dbReference type="ChEBI" id="CHEBI:15378"/>
        <dbReference type="ChEBI" id="CHEBI:29985"/>
        <dbReference type="ChEBI" id="CHEBI:30616"/>
        <dbReference type="ChEBI" id="CHEBI:35235"/>
        <dbReference type="ChEBI" id="CHEBI:43474"/>
        <dbReference type="ChEBI" id="CHEBI:58173"/>
        <dbReference type="ChEBI" id="CHEBI:456216"/>
        <dbReference type="EC" id="6.3.2.2"/>
    </reaction>
</comment>
<evidence type="ECO:0000256" key="4">
    <source>
        <dbReference type="ARBA" id="ARBA00048819"/>
    </source>
</evidence>
<dbReference type="NCBIfam" id="TIGR02050">
    <property type="entry name" value="gshA_cyan_rel"/>
    <property type="match status" value="1"/>
</dbReference>
<dbReference type="SUPFAM" id="SSF55931">
    <property type="entry name" value="Glutamine synthetase/guanido kinase"/>
    <property type="match status" value="1"/>
</dbReference>
<gene>
    <name evidence="7" type="ORF">L1F31_14665</name>
</gene>
<accession>A0ABY5SQL7</accession>
<name>A0ABY5SQL7_9MICO</name>
<comment type="similarity">
    <text evidence="5">Belongs to the glutamate--cysteine ligase type 2 family. YbdK subfamily.</text>
</comment>
<keyword evidence="1 5" id="KW-0436">Ligase</keyword>
<dbReference type="HAMAP" id="MF_01609">
    <property type="entry name" value="Glu_cys_ligase_2"/>
    <property type="match status" value="1"/>
</dbReference>
<evidence type="ECO:0000256" key="6">
    <source>
        <dbReference type="SAM" id="MobiDB-lite"/>
    </source>
</evidence>
<dbReference type="Gene3D" id="3.30.590.20">
    <property type="match status" value="1"/>
</dbReference>
<sequence length="379" mass="41408">MSEFGIEEEFLLVDRHSLLPARSKSSLQEIEDEVRPSRGAACAEWLPGQIEFATPVLTTAEEAFESLHSFRRGLSAAAQARGLLAVGLGTAPQIPAAPPGVSDGSRYREFAQLAPAIAADQYVNGMHVHVDIPDREAGLRAVNGLRRWIPVLTALSANSPLWRGADSGFASWRSIHYRRWVVFGIPPHFHDLDDYDAQIDAALRSDVVLDEATLGWLVRLSPKHRTVEVRTSDVQLDTATTVTLALLTRALADVAMDDTGPEAVPANLLNIAHWQAARFGLTGLLMDPDTQTSAPAAEVVRKVFHRARPALMRSQDMGRVHRGLRRLLSQGTGSEEQRRVAERQGVGGLLEHAAHRLTDSSQDQFEQPADSSRGVSDPP</sequence>
<dbReference type="RefSeq" id="WP_265417986.1">
    <property type="nucleotide sequence ID" value="NZ_CP093443.1"/>
</dbReference>
<dbReference type="EMBL" id="CP093443">
    <property type="protein sequence ID" value="UVI35346.1"/>
    <property type="molecule type" value="Genomic_DNA"/>
</dbReference>
<evidence type="ECO:0000313" key="7">
    <source>
        <dbReference type="EMBL" id="UVI35346.1"/>
    </source>
</evidence>
<feature type="region of interest" description="Disordered" evidence="6">
    <location>
        <begin position="356"/>
        <end position="379"/>
    </location>
</feature>
<proteinExistence type="inferred from homology"/>
<evidence type="ECO:0000256" key="3">
    <source>
        <dbReference type="ARBA" id="ARBA00022840"/>
    </source>
</evidence>
<feature type="compositionally biased region" description="Polar residues" evidence="6">
    <location>
        <begin position="359"/>
        <end position="379"/>
    </location>
</feature>
<dbReference type="InterPro" id="IPR006336">
    <property type="entry name" value="GCS2"/>
</dbReference>
<evidence type="ECO:0000256" key="1">
    <source>
        <dbReference type="ARBA" id="ARBA00022598"/>
    </source>
</evidence>
<protein>
    <recommendedName>
        <fullName evidence="5">Putative glutamate--cysteine ligase 2</fullName>
        <ecNumber evidence="5">6.3.2.2</ecNumber>
    </recommendedName>
    <alternativeName>
        <fullName evidence="5">Gamma-glutamylcysteine synthetase 2</fullName>
        <shortName evidence="5">GCS 2</shortName>
        <shortName evidence="5">Gamma-GCS 2</shortName>
    </alternativeName>
</protein>
<keyword evidence="2 5" id="KW-0547">Nucleotide-binding</keyword>
<dbReference type="Proteomes" id="UP001064879">
    <property type="component" value="Chromosome"/>
</dbReference>
<dbReference type="Pfam" id="PF04107">
    <property type="entry name" value="GCS2"/>
    <property type="match status" value="1"/>
</dbReference>
<dbReference type="InterPro" id="IPR011793">
    <property type="entry name" value="YbdK"/>
</dbReference>
<dbReference type="EC" id="6.3.2.2" evidence="5"/>
<dbReference type="GO" id="GO:0016874">
    <property type="term" value="F:ligase activity"/>
    <property type="evidence" value="ECO:0007669"/>
    <property type="project" value="UniProtKB-KW"/>
</dbReference>
<dbReference type="PANTHER" id="PTHR36510">
    <property type="entry name" value="GLUTAMATE--CYSTEINE LIGASE 2-RELATED"/>
    <property type="match status" value="1"/>
</dbReference>
<keyword evidence="3 5" id="KW-0067">ATP-binding</keyword>
<evidence type="ECO:0000313" key="8">
    <source>
        <dbReference type="Proteomes" id="UP001064879"/>
    </source>
</evidence>
<keyword evidence="8" id="KW-1185">Reference proteome</keyword>
<comment type="function">
    <text evidence="5">ATP-dependent carboxylate-amine ligase which exhibits weak glutamate--cysteine ligase activity.</text>
</comment>
<evidence type="ECO:0000256" key="5">
    <source>
        <dbReference type="HAMAP-Rule" id="MF_01609"/>
    </source>
</evidence>
<dbReference type="PANTHER" id="PTHR36510:SF1">
    <property type="entry name" value="GLUTAMATE--CYSTEINE LIGASE 2-RELATED"/>
    <property type="match status" value="1"/>
</dbReference>
<organism evidence="7 8">
    <name type="scientific">Brevibacterium spongiae</name>
    <dbReference type="NCBI Taxonomy" id="2909672"/>
    <lineage>
        <taxon>Bacteria</taxon>
        <taxon>Bacillati</taxon>
        <taxon>Actinomycetota</taxon>
        <taxon>Actinomycetes</taxon>
        <taxon>Micrococcales</taxon>
        <taxon>Brevibacteriaceae</taxon>
        <taxon>Brevibacterium</taxon>
    </lineage>
</organism>